<accession>A0A643C4X8</accession>
<feature type="transmembrane region" description="Helical" evidence="1">
    <location>
        <begin position="74"/>
        <end position="100"/>
    </location>
</feature>
<dbReference type="EMBL" id="SGJD01002656">
    <property type="protein sequence ID" value="KAB0394855.1"/>
    <property type="molecule type" value="Genomic_DNA"/>
</dbReference>
<evidence type="ECO:0000313" key="2">
    <source>
        <dbReference type="EMBL" id="KAB0394855.1"/>
    </source>
</evidence>
<reference evidence="2 3" key="1">
    <citation type="journal article" date="2019" name="PLoS ONE">
        <title>Genomic analyses reveal an absence of contemporary introgressive admixture between fin whales and blue whales, despite known hybrids.</title>
        <authorList>
            <person name="Westbury M.V."/>
            <person name="Petersen B."/>
            <person name="Lorenzen E.D."/>
        </authorList>
    </citation>
    <scope>NUCLEOTIDE SEQUENCE [LARGE SCALE GENOMIC DNA]</scope>
    <source>
        <strain evidence="2">FinWhale-01</strain>
    </source>
</reference>
<comment type="caution">
    <text evidence="2">The sequence shown here is derived from an EMBL/GenBank/DDBJ whole genome shotgun (WGS) entry which is preliminary data.</text>
</comment>
<organism evidence="2 3">
    <name type="scientific">Balaenoptera physalus</name>
    <name type="common">Fin whale</name>
    <name type="synonym">Balaena physalus</name>
    <dbReference type="NCBI Taxonomy" id="9770"/>
    <lineage>
        <taxon>Eukaryota</taxon>
        <taxon>Metazoa</taxon>
        <taxon>Chordata</taxon>
        <taxon>Craniata</taxon>
        <taxon>Vertebrata</taxon>
        <taxon>Euteleostomi</taxon>
        <taxon>Mammalia</taxon>
        <taxon>Eutheria</taxon>
        <taxon>Laurasiatheria</taxon>
        <taxon>Artiodactyla</taxon>
        <taxon>Whippomorpha</taxon>
        <taxon>Cetacea</taxon>
        <taxon>Mysticeti</taxon>
        <taxon>Balaenopteridae</taxon>
        <taxon>Balaenoptera</taxon>
    </lineage>
</organism>
<protein>
    <submittedName>
        <fullName evidence="2">Uncharacterized protein</fullName>
    </submittedName>
</protein>
<keyword evidence="1" id="KW-0812">Transmembrane</keyword>
<name>A0A643C4X8_BALPH</name>
<evidence type="ECO:0000313" key="3">
    <source>
        <dbReference type="Proteomes" id="UP000437017"/>
    </source>
</evidence>
<gene>
    <name evidence="2" type="ORF">E2I00_008090</name>
</gene>
<keyword evidence="1" id="KW-1133">Transmembrane helix</keyword>
<keyword evidence="1" id="KW-0472">Membrane</keyword>
<dbReference type="Proteomes" id="UP000437017">
    <property type="component" value="Unassembled WGS sequence"/>
</dbReference>
<dbReference type="AlphaFoldDB" id="A0A643C4X8"/>
<sequence length="119" mass="13438">MYLATAASPGIFCTMRQPQKLPRQAHAASNYFTLNRKNLIRKERNVEESVQIPVKLGPDLYQLMAKDSSLPHSLFQGMTLLFVLGCIFFPLSFALLCWGLQNHSNLQMERPEAVLVASK</sequence>
<proteinExistence type="predicted"/>
<evidence type="ECO:0000256" key="1">
    <source>
        <dbReference type="SAM" id="Phobius"/>
    </source>
</evidence>
<dbReference type="OrthoDB" id="10619778at2759"/>
<keyword evidence="3" id="KW-1185">Reference proteome</keyword>